<dbReference type="OrthoDB" id="554695at2"/>
<gene>
    <name evidence="9" type="ORF">C273_08806</name>
</gene>
<protein>
    <recommendedName>
        <fullName evidence="8">Probable membrane transporter protein</fullName>
    </recommendedName>
</protein>
<keyword evidence="4 8" id="KW-1003">Cell membrane</keyword>
<comment type="caution">
    <text evidence="9">The sequence shown here is derived from an EMBL/GenBank/DDBJ whole genome shotgun (WGS) entry which is preliminary data.</text>
</comment>
<dbReference type="GO" id="GO:0005886">
    <property type="term" value="C:plasma membrane"/>
    <property type="evidence" value="ECO:0007669"/>
    <property type="project" value="UniProtKB-SubCell"/>
</dbReference>
<dbReference type="STRING" id="1229783.C273_08806"/>
<feature type="transmembrane region" description="Helical" evidence="8">
    <location>
        <begin position="6"/>
        <end position="39"/>
    </location>
</feature>
<organism evidence="9 10">
    <name type="scientific">Staphylococcus massiliensis S46</name>
    <dbReference type="NCBI Taxonomy" id="1229783"/>
    <lineage>
        <taxon>Bacteria</taxon>
        <taxon>Bacillati</taxon>
        <taxon>Bacillota</taxon>
        <taxon>Bacilli</taxon>
        <taxon>Bacillales</taxon>
        <taxon>Staphylococcaceae</taxon>
        <taxon>Staphylococcus</taxon>
    </lineage>
</organism>
<feature type="transmembrane region" description="Helical" evidence="8">
    <location>
        <begin position="77"/>
        <end position="93"/>
    </location>
</feature>
<name>K9AL62_9STAP</name>
<dbReference type="InterPro" id="IPR002781">
    <property type="entry name" value="TM_pro_TauE-like"/>
</dbReference>
<dbReference type="InterPro" id="IPR052017">
    <property type="entry name" value="TSUP"/>
</dbReference>
<evidence type="ECO:0000256" key="2">
    <source>
        <dbReference type="ARBA" id="ARBA00009142"/>
    </source>
</evidence>
<comment type="subcellular location">
    <subcellularLocation>
        <location evidence="1 8">Cell membrane</location>
        <topology evidence="1 8">Multi-pass membrane protein</topology>
    </subcellularLocation>
</comment>
<feature type="transmembrane region" description="Helical" evidence="8">
    <location>
        <begin position="99"/>
        <end position="117"/>
    </location>
</feature>
<dbReference type="Proteomes" id="UP000009885">
    <property type="component" value="Unassembled WGS sequence"/>
</dbReference>
<evidence type="ECO:0000256" key="6">
    <source>
        <dbReference type="ARBA" id="ARBA00022989"/>
    </source>
</evidence>
<feature type="transmembrane region" description="Helical" evidence="8">
    <location>
        <begin position="180"/>
        <end position="196"/>
    </location>
</feature>
<comment type="similarity">
    <text evidence="2 8">Belongs to the 4-toluene sulfonate uptake permease (TSUP) (TC 2.A.102) family.</text>
</comment>
<dbReference type="AlphaFoldDB" id="K9AL62"/>
<sequence>MDLDMIIIIILFGFLSAFIDSVVDGGGLISIPALLAIGLHPATALGTNKLASSFGSLTSAITFIHARKVDLHIVKKLFPLSFIGSVFGALIATRIPPELLKPLVIIMLFLVLIYTLVKKEWGETSTYQKLPPKKAIIFAAFVFIIGMYDGFLGGGTGSFFLFLLLIVGFDFLKAAGNAKVINFASNVGAIILFACLQHVDYKVGLIMGISMIVGSFAGSQFAIRKGVSYVKFLFIGVTLILLLKNVYDYVTKHFL</sequence>
<keyword evidence="10" id="KW-1185">Reference proteome</keyword>
<accession>K9AL62</accession>
<keyword evidence="3" id="KW-0813">Transport</keyword>
<dbReference type="EMBL" id="AMSQ01000015">
    <property type="protein sequence ID" value="EKU46791.1"/>
    <property type="molecule type" value="Genomic_DNA"/>
</dbReference>
<evidence type="ECO:0000256" key="4">
    <source>
        <dbReference type="ARBA" id="ARBA00022475"/>
    </source>
</evidence>
<evidence type="ECO:0000256" key="7">
    <source>
        <dbReference type="ARBA" id="ARBA00023136"/>
    </source>
</evidence>
<dbReference type="RefSeq" id="WP_009384087.1">
    <property type="nucleotide sequence ID" value="NZ_AMSQ01000015.1"/>
</dbReference>
<evidence type="ECO:0000256" key="3">
    <source>
        <dbReference type="ARBA" id="ARBA00022448"/>
    </source>
</evidence>
<evidence type="ECO:0000256" key="8">
    <source>
        <dbReference type="RuleBase" id="RU363041"/>
    </source>
</evidence>
<dbReference type="eggNOG" id="COG0730">
    <property type="taxonomic scope" value="Bacteria"/>
</dbReference>
<evidence type="ECO:0000256" key="5">
    <source>
        <dbReference type="ARBA" id="ARBA00022692"/>
    </source>
</evidence>
<dbReference type="PATRIC" id="fig|1229783.3.peg.1770"/>
<dbReference type="PANTHER" id="PTHR30269:SF0">
    <property type="entry name" value="MEMBRANE TRANSPORTER PROTEIN YFCA-RELATED"/>
    <property type="match status" value="1"/>
</dbReference>
<evidence type="ECO:0000313" key="10">
    <source>
        <dbReference type="Proteomes" id="UP000009885"/>
    </source>
</evidence>
<keyword evidence="5 8" id="KW-0812">Transmembrane</keyword>
<evidence type="ECO:0000313" key="9">
    <source>
        <dbReference type="EMBL" id="EKU46791.1"/>
    </source>
</evidence>
<feature type="transmembrane region" description="Helical" evidence="8">
    <location>
        <begin position="138"/>
        <end position="168"/>
    </location>
</feature>
<keyword evidence="7 8" id="KW-0472">Membrane</keyword>
<feature type="transmembrane region" description="Helical" evidence="8">
    <location>
        <begin position="203"/>
        <end position="223"/>
    </location>
</feature>
<feature type="transmembrane region" description="Helical" evidence="8">
    <location>
        <begin position="229"/>
        <end position="247"/>
    </location>
</feature>
<reference evidence="9 10" key="1">
    <citation type="journal article" date="2013" name="Genome Announc.">
        <title>Genome Sequence of Staphylococcus massiliensis Strain S46, Isolated from the Surface of Healthy Human Skin.</title>
        <authorList>
            <person name="Srivastav R."/>
            <person name="Singh A."/>
            <person name="Jangir P.K."/>
            <person name="Kumari C."/>
            <person name="Muduli S."/>
            <person name="Sharma R."/>
        </authorList>
    </citation>
    <scope>NUCLEOTIDE SEQUENCE [LARGE SCALE GENOMIC DNA]</scope>
    <source>
        <strain evidence="9 10">S46</strain>
    </source>
</reference>
<dbReference type="Pfam" id="PF01925">
    <property type="entry name" value="TauE"/>
    <property type="match status" value="1"/>
</dbReference>
<keyword evidence="6 8" id="KW-1133">Transmembrane helix</keyword>
<dbReference type="PANTHER" id="PTHR30269">
    <property type="entry name" value="TRANSMEMBRANE PROTEIN YFCA"/>
    <property type="match status" value="1"/>
</dbReference>
<proteinExistence type="inferred from homology"/>
<evidence type="ECO:0000256" key="1">
    <source>
        <dbReference type="ARBA" id="ARBA00004651"/>
    </source>
</evidence>